<dbReference type="GO" id="GO:0003677">
    <property type="term" value="F:DNA binding"/>
    <property type="evidence" value="ECO:0007669"/>
    <property type="project" value="UniProtKB-UniRule"/>
</dbReference>
<dbReference type="EMBL" id="JAKILB010000001">
    <property type="protein sequence ID" value="MCL1137272.1"/>
    <property type="molecule type" value="Genomic_DNA"/>
</dbReference>
<dbReference type="PROSITE" id="PS51898">
    <property type="entry name" value="TYR_RECOMBINASE"/>
    <property type="match status" value="1"/>
</dbReference>
<evidence type="ECO:0000256" key="3">
    <source>
        <dbReference type="ARBA" id="ARBA00023172"/>
    </source>
</evidence>
<keyword evidence="2 4" id="KW-0238">DNA-binding</keyword>
<dbReference type="Pfam" id="PF00589">
    <property type="entry name" value="Phage_integrase"/>
    <property type="match status" value="1"/>
</dbReference>
<dbReference type="InterPro" id="IPR010998">
    <property type="entry name" value="Integrase_recombinase_N"/>
</dbReference>
<dbReference type="InterPro" id="IPR044068">
    <property type="entry name" value="CB"/>
</dbReference>
<evidence type="ECO:0000313" key="7">
    <source>
        <dbReference type="EMBL" id="MCL1137272.1"/>
    </source>
</evidence>
<keyword evidence="3" id="KW-0233">DNA recombination</keyword>
<dbReference type="PANTHER" id="PTHR30349">
    <property type="entry name" value="PHAGE INTEGRASE-RELATED"/>
    <property type="match status" value="1"/>
</dbReference>
<dbReference type="InterPro" id="IPR004107">
    <property type="entry name" value="Integrase_SAM-like_N"/>
</dbReference>
<evidence type="ECO:0000256" key="2">
    <source>
        <dbReference type="ARBA" id="ARBA00023125"/>
    </source>
</evidence>
<evidence type="ECO:0000259" key="6">
    <source>
        <dbReference type="PROSITE" id="PS51900"/>
    </source>
</evidence>
<dbReference type="InterPro" id="IPR050090">
    <property type="entry name" value="Tyrosine_recombinase_XerCD"/>
</dbReference>
<protein>
    <submittedName>
        <fullName evidence="7">Tyrosine-type recombinase/integrase</fullName>
    </submittedName>
</protein>
<reference evidence="7" key="1">
    <citation type="submission" date="2022-01" db="EMBL/GenBank/DDBJ databases">
        <title>Whole genome-based taxonomy of the Shewanellaceae.</title>
        <authorList>
            <person name="Martin-Rodriguez A.J."/>
        </authorList>
    </citation>
    <scope>NUCLEOTIDE SEQUENCE</scope>
    <source>
        <strain evidence="7">KCTC 23973</strain>
    </source>
</reference>
<accession>A0A9X1ZCI3</accession>
<dbReference type="PANTHER" id="PTHR30349:SF90">
    <property type="entry name" value="TYROSINE RECOMBINASE XERD"/>
    <property type="match status" value="1"/>
</dbReference>
<dbReference type="AlphaFoldDB" id="A0A9X1ZCI3"/>
<proteinExistence type="predicted"/>
<dbReference type="Pfam" id="PF02899">
    <property type="entry name" value="Phage_int_SAM_1"/>
    <property type="match status" value="1"/>
</dbReference>
<gene>
    <name evidence="7" type="ORF">L2740_01655</name>
</gene>
<evidence type="ECO:0000313" key="8">
    <source>
        <dbReference type="Proteomes" id="UP001139293"/>
    </source>
</evidence>
<evidence type="ECO:0000259" key="5">
    <source>
        <dbReference type="PROSITE" id="PS51898"/>
    </source>
</evidence>
<dbReference type="InterPro" id="IPR002104">
    <property type="entry name" value="Integrase_catalytic"/>
</dbReference>
<dbReference type="InterPro" id="IPR013762">
    <property type="entry name" value="Integrase-like_cat_sf"/>
</dbReference>
<dbReference type="Gene3D" id="1.10.443.10">
    <property type="entry name" value="Intergrase catalytic core"/>
    <property type="match status" value="1"/>
</dbReference>
<dbReference type="SUPFAM" id="SSF47823">
    <property type="entry name" value="lambda integrase-like, N-terminal domain"/>
    <property type="match status" value="1"/>
</dbReference>
<keyword evidence="8" id="KW-1185">Reference proteome</keyword>
<dbReference type="PROSITE" id="PS51900">
    <property type="entry name" value="CB"/>
    <property type="match status" value="1"/>
</dbReference>
<dbReference type="RefSeq" id="WP_248948233.1">
    <property type="nucleotide sequence ID" value="NZ_JAKILB010000001.1"/>
</dbReference>
<keyword evidence="1" id="KW-0229">DNA integration</keyword>
<dbReference type="GO" id="GO:0006310">
    <property type="term" value="P:DNA recombination"/>
    <property type="evidence" value="ECO:0007669"/>
    <property type="project" value="UniProtKB-KW"/>
</dbReference>
<dbReference type="Proteomes" id="UP001139293">
    <property type="component" value="Unassembled WGS sequence"/>
</dbReference>
<evidence type="ECO:0000256" key="4">
    <source>
        <dbReference type="PROSITE-ProRule" id="PRU01248"/>
    </source>
</evidence>
<organism evidence="7 8">
    <name type="scientific">Shewanella pneumatophori</name>
    <dbReference type="NCBI Taxonomy" id="314092"/>
    <lineage>
        <taxon>Bacteria</taxon>
        <taxon>Pseudomonadati</taxon>
        <taxon>Pseudomonadota</taxon>
        <taxon>Gammaproteobacteria</taxon>
        <taxon>Alteromonadales</taxon>
        <taxon>Shewanellaceae</taxon>
        <taxon>Shewanella</taxon>
    </lineage>
</organism>
<sequence>MNELTQFNSALVTKQQSAHDSNEKFFQENQLPLSILDDYKSAASETQYEISANTRRAYQSSFTIFKNYCDQHNLSALPADPRSVISFIGHQKEIYQEKNGHQLSKQTINSRLAAIRFFHIQAAHHSPTEHPLVIRVMRGLMRNQYRHTSDYDQQPITYDELEMLLAIIDQQPQELTRLRDKAILQLGLQGGFRRSELAEVKIEHISFLRDKLKVRVPYSKSNQQGQREWKDLPKHELFSAYDAVQLWLNATKLKQGHLFRSLSRDGNSIRDYQITQGKAGKGFLKGDDIYQMIKKYCDKAGLNSQFFGAHSLRSGCVTQLHENDKDHLYIMARTGHTDPRSLRHYLKPKD</sequence>
<evidence type="ECO:0000256" key="1">
    <source>
        <dbReference type="ARBA" id="ARBA00022908"/>
    </source>
</evidence>
<dbReference type="Gene3D" id="1.10.150.130">
    <property type="match status" value="1"/>
</dbReference>
<dbReference type="GO" id="GO:0015074">
    <property type="term" value="P:DNA integration"/>
    <property type="evidence" value="ECO:0007669"/>
    <property type="project" value="UniProtKB-KW"/>
</dbReference>
<dbReference type="InterPro" id="IPR011010">
    <property type="entry name" value="DNA_brk_join_enz"/>
</dbReference>
<name>A0A9X1ZCI3_9GAMM</name>
<comment type="caution">
    <text evidence="7">The sequence shown here is derived from an EMBL/GenBank/DDBJ whole genome shotgun (WGS) entry which is preliminary data.</text>
</comment>
<feature type="domain" description="Core-binding (CB)" evidence="6">
    <location>
        <begin position="16"/>
        <end position="123"/>
    </location>
</feature>
<dbReference type="SUPFAM" id="SSF56349">
    <property type="entry name" value="DNA breaking-rejoining enzymes"/>
    <property type="match status" value="1"/>
</dbReference>
<feature type="domain" description="Tyr recombinase" evidence="5">
    <location>
        <begin position="151"/>
        <end position="350"/>
    </location>
</feature>